<dbReference type="GO" id="GO:0006886">
    <property type="term" value="P:intracellular protein transport"/>
    <property type="evidence" value="ECO:0007669"/>
    <property type="project" value="InterPro"/>
</dbReference>
<sequence>MLNTPPKLYDLCLDIAVEANVSVSKFWKKEFRSLPNNVLFDFYYKMFLEKRLCLLAIELSELEIFNRILSVKHQRTKFLKSFQSLIDHGANNADLLIKAYVVHCQESDPDDLNSIEIGLRIGSFFNEGGLFSYSIEILNIVEEICKRRERGETTLKMLLDCYHKRIYAETIYCEFEKAAETCKSSSEVIKELEALDALPNLAGLYANYSFLFFVRSEYDEAYSWAIEALRLVNEDLPPRIVIEVLRQASKSCVVKRKFTPAGLLISQAVNMASELYKVDNHPHYSDTLLDYGFYLLNFDSIQESVKVYEKALLIRKEVFQKNNIRVALGHEDLAYALYVYEYSSGRFYEAREHVERSVRIMERILPEDHHLLASVKRVKALILEEIALDERNNSSLQSQYFNEAHTLHNAALNLCFKAFGEKNVQTAKHYGNLGRLFQSMKMYEDAEKMHLKAIAIKEELLGENDYEVGLSIGHLASLYNYHMKRHKDAEKLYLRSISINLKLFGETYSGLEYDYRGLINIYTKLVDSSNMIYYMFKMREWKNLRETIQPIEHDCELKPVKQVITKFFEMTE</sequence>
<dbReference type="AlphaFoldDB" id="A0A9N9XSS1"/>
<dbReference type="SMART" id="SM00028">
    <property type="entry name" value="TPR"/>
    <property type="match status" value="2"/>
</dbReference>
<keyword evidence="2" id="KW-1185">Reference proteome</keyword>
<protein>
    <recommendedName>
        <fullName evidence="3">Amyloid protein-binding protein 2</fullName>
    </recommendedName>
</protein>
<dbReference type="PANTHER" id="PTHR46575:SF1">
    <property type="entry name" value="AMYLOID PROTEIN-BINDING PROTEIN 2"/>
    <property type="match status" value="1"/>
</dbReference>
<dbReference type="OrthoDB" id="7103806at2759"/>
<dbReference type="InterPro" id="IPR019734">
    <property type="entry name" value="TPR_rpt"/>
</dbReference>
<dbReference type="GO" id="GO:1990756">
    <property type="term" value="F:ubiquitin-like ligase-substrate adaptor activity"/>
    <property type="evidence" value="ECO:0007669"/>
    <property type="project" value="TreeGrafter"/>
</dbReference>
<dbReference type="GO" id="GO:0043161">
    <property type="term" value="P:proteasome-mediated ubiquitin-dependent protein catabolic process"/>
    <property type="evidence" value="ECO:0007669"/>
    <property type="project" value="TreeGrafter"/>
</dbReference>
<dbReference type="Pfam" id="PF13374">
    <property type="entry name" value="TPR_10"/>
    <property type="match status" value="1"/>
</dbReference>
<gene>
    <name evidence="1" type="ORF">PHYEVI_LOCUS9222</name>
</gene>
<accession>A0A9N9XSS1</accession>
<reference evidence="1" key="1">
    <citation type="submission" date="2022-01" db="EMBL/GenBank/DDBJ databases">
        <authorList>
            <person name="King R."/>
        </authorList>
    </citation>
    <scope>NUCLEOTIDE SEQUENCE</scope>
</reference>
<evidence type="ECO:0000313" key="1">
    <source>
        <dbReference type="EMBL" id="CAG9862918.1"/>
    </source>
</evidence>
<evidence type="ECO:0008006" key="3">
    <source>
        <dbReference type="Google" id="ProtNLM"/>
    </source>
</evidence>
<dbReference type="EMBL" id="OU900099">
    <property type="protein sequence ID" value="CAG9862918.1"/>
    <property type="molecule type" value="Genomic_DNA"/>
</dbReference>
<proteinExistence type="predicted"/>
<dbReference type="SUPFAM" id="SSF48452">
    <property type="entry name" value="TPR-like"/>
    <property type="match status" value="2"/>
</dbReference>
<organism evidence="1 2">
    <name type="scientific">Phyllotreta striolata</name>
    <name type="common">Striped flea beetle</name>
    <name type="synonym">Crioceris striolata</name>
    <dbReference type="NCBI Taxonomy" id="444603"/>
    <lineage>
        <taxon>Eukaryota</taxon>
        <taxon>Metazoa</taxon>
        <taxon>Ecdysozoa</taxon>
        <taxon>Arthropoda</taxon>
        <taxon>Hexapoda</taxon>
        <taxon>Insecta</taxon>
        <taxon>Pterygota</taxon>
        <taxon>Neoptera</taxon>
        <taxon>Endopterygota</taxon>
        <taxon>Coleoptera</taxon>
        <taxon>Polyphaga</taxon>
        <taxon>Cucujiformia</taxon>
        <taxon>Chrysomeloidea</taxon>
        <taxon>Chrysomelidae</taxon>
        <taxon>Galerucinae</taxon>
        <taxon>Alticini</taxon>
        <taxon>Phyllotreta</taxon>
    </lineage>
</organism>
<dbReference type="Gene3D" id="1.25.40.10">
    <property type="entry name" value="Tetratricopeptide repeat domain"/>
    <property type="match status" value="2"/>
</dbReference>
<dbReference type="Proteomes" id="UP001153712">
    <property type="component" value="Chromosome 6"/>
</dbReference>
<dbReference type="PANTHER" id="PTHR46575">
    <property type="entry name" value="AMYLOID PROTEIN-BINDING PROTEIN 2"/>
    <property type="match status" value="1"/>
</dbReference>
<dbReference type="InterPro" id="IPR042476">
    <property type="entry name" value="APPBP2"/>
</dbReference>
<dbReference type="InterPro" id="IPR011990">
    <property type="entry name" value="TPR-like_helical_dom_sf"/>
</dbReference>
<evidence type="ECO:0000313" key="2">
    <source>
        <dbReference type="Proteomes" id="UP001153712"/>
    </source>
</evidence>
<dbReference type="Pfam" id="PF13424">
    <property type="entry name" value="TPR_12"/>
    <property type="match status" value="1"/>
</dbReference>
<dbReference type="GO" id="GO:0031462">
    <property type="term" value="C:Cul2-RING ubiquitin ligase complex"/>
    <property type="evidence" value="ECO:0007669"/>
    <property type="project" value="TreeGrafter"/>
</dbReference>
<name>A0A9N9XSS1_PHYSR</name>